<evidence type="ECO:0000313" key="9">
    <source>
        <dbReference type="Proteomes" id="UP001338125"/>
    </source>
</evidence>
<keyword evidence="4" id="KW-0963">Cytoplasm</keyword>
<dbReference type="Proteomes" id="UP001338125">
    <property type="component" value="Unassembled WGS sequence"/>
</dbReference>
<dbReference type="PANTHER" id="PTHR28280:SF1">
    <property type="entry name" value="SHUTTLING PRE-60S FACTOR ECM1"/>
    <property type="match status" value="1"/>
</dbReference>
<evidence type="ECO:0000256" key="7">
    <source>
        <dbReference type="SAM" id="MobiDB-lite"/>
    </source>
</evidence>
<evidence type="ECO:0000256" key="2">
    <source>
        <dbReference type="ARBA" id="ARBA00004496"/>
    </source>
</evidence>
<feature type="region of interest" description="Disordered" evidence="7">
    <location>
        <begin position="127"/>
        <end position="166"/>
    </location>
</feature>
<evidence type="ECO:0000256" key="3">
    <source>
        <dbReference type="ARBA" id="ARBA00022448"/>
    </source>
</evidence>
<evidence type="ECO:0000256" key="5">
    <source>
        <dbReference type="ARBA" id="ARBA00022517"/>
    </source>
</evidence>
<organism evidence="8 9">
    <name type="scientific">Cladobotryum mycophilum</name>
    <dbReference type="NCBI Taxonomy" id="491253"/>
    <lineage>
        <taxon>Eukaryota</taxon>
        <taxon>Fungi</taxon>
        <taxon>Dikarya</taxon>
        <taxon>Ascomycota</taxon>
        <taxon>Pezizomycotina</taxon>
        <taxon>Sordariomycetes</taxon>
        <taxon>Hypocreomycetidae</taxon>
        <taxon>Hypocreales</taxon>
        <taxon>Hypocreaceae</taxon>
        <taxon>Cladobotryum</taxon>
    </lineage>
</organism>
<dbReference type="InterPro" id="IPR022784">
    <property type="entry name" value="Ribosome_bgen_Alb1"/>
</dbReference>
<dbReference type="InterPro" id="IPR053278">
    <property type="entry name" value="Pre-60S_factor_ECM1"/>
</dbReference>
<evidence type="ECO:0000256" key="4">
    <source>
        <dbReference type="ARBA" id="ARBA00022490"/>
    </source>
</evidence>
<keyword evidence="6" id="KW-0539">Nucleus</keyword>
<comment type="caution">
    <text evidence="8">The sequence shown here is derived from an EMBL/GenBank/DDBJ whole genome shotgun (WGS) entry which is preliminary data.</text>
</comment>
<dbReference type="Pfam" id="PF09135">
    <property type="entry name" value="Alb1"/>
    <property type="match status" value="1"/>
</dbReference>
<evidence type="ECO:0008006" key="10">
    <source>
        <dbReference type="Google" id="ProtNLM"/>
    </source>
</evidence>
<accession>A0ABR0SQ29</accession>
<feature type="compositionally biased region" description="Basic residues" evidence="7">
    <location>
        <begin position="57"/>
        <end position="75"/>
    </location>
</feature>
<proteinExistence type="predicted"/>
<keyword evidence="9" id="KW-1185">Reference proteome</keyword>
<dbReference type="PANTHER" id="PTHR28280">
    <property type="entry name" value="SHUTTLING PRE-60S FACTOR ECM1"/>
    <property type="match status" value="1"/>
</dbReference>
<evidence type="ECO:0000256" key="1">
    <source>
        <dbReference type="ARBA" id="ARBA00004123"/>
    </source>
</evidence>
<dbReference type="EMBL" id="JAVFKD010000012">
    <property type="protein sequence ID" value="KAK5994007.1"/>
    <property type="molecule type" value="Genomic_DNA"/>
</dbReference>
<keyword evidence="3" id="KW-0813">Transport</keyword>
<reference evidence="8 9" key="1">
    <citation type="submission" date="2024-01" db="EMBL/GenBank/DDBJ databases">
        <title>Complete genome of Cladobotryum mycophilum ATHUM6906.</title>
        <authorList>
            <person name="Christinaki A.C."/>
            <person name="Myridakis A.I."/>
            <person name="Kouvelis V.N."/>
        </authorList>
    </citation>
    <scope>NUCLEOTIDE SEQUENCE [LARGE SCALE GENOMIC DNA]</scope>
    <source>
        <strain evidence="8 9">ATHUM6906</strain>
    </source>
</reference>
<feature type="compositionally biased region" description="Acidic residues" evidence="7">
    <location>
        <begin position="129"/>
        <end position="141"/>
    </location>
</feature>
<feature type="region of interest" description="Disordered" evidence="7">
    <location>
        <begin position="1"/>
        <end position="78"/>
    </location>
</feature>
<evidence type="ECO:0000256" key="6">
    <source>
        <dbReference type="ARBA" id="ARBA00023242"/>
    </source>
</evidence>
<gene>
    <name evidence="8" type="ORF">PT974_07447</name>
</gene>
<sequence>MAPKSKIAPSKHSRAARRATSPSINTDKSLKNVSLPAREPTARPSVLAAHHSAGISKKSKRGRKSQLSAKARKRQEKGLEMAEAILGRTAKKVEKSIGRARSVQQRSKAWDAINKLAVEASEMERLVKEDEEEAWTDEEMDVNEKAASEAQPTATVAAMDDDEEIL</sequence>
<protein>
    <recommendedName>
        <fullName evidence="10">Ribosome biogenesis protein Alb1</fullName>
    </recommendedName>
</protein>
<evidence type="ECO:0000313" key="8">
    <source>
        <dbReference type="EMBL" id="KAK5994007.1"/>
    </source>
</evidence>
<keyword evidence="5" id="KW-0690">Ribosome biogenesis</keyword>
<name>A0ABR0SQ29_9HYPO</name>
<comment type="subcellular location">
    <subcellularLocation>
        <location evidence="2">Cytoplasm</location>
    </subcellularLocation>
    <subcellularLocation>
        <location evidence="1">Nucleus</location>
    </subcellularLocation>
</comment>